<reference evidence="2" key="1">
    <citation type="submission" date="2021-04" db="EMBL/GenBank/DDBJ databases">
        <authorList>
            <person name="Chebbi M.A.C M."/>
        </authorList>
    </citation>
    <scope>NUCLEOTIDE SEQUENCE</scope>
</reference>
<organism evidence="2 3">
    <name type="scientific">Cotesia congregata</name>
    <name type="common">Parasitoid wasp</name>
    <name type="synonym">Apanteles congregatus</name>
    <dbReference type="NCBI Taxonomy" id="51543"/>
    <lineage>
        <taxon>Eukaryota</taxon>
        <taxon>Metazoa</taxon>
        <taxon>Ecdysozoa</taxon>
        <taxon>Arthropoda</taxon>
        <taxon>Hexapoda</taxon>
        <taxon>Insecta</taxon>
        <taxon>Pterygota</taxon>
        <taxon>Neoptera</taxon>
        <taxon>Endopterygota</taxon>
        <taxon>Hymenoptera</taxon>
        <taxon>Apocrita</taxon>
        <taxon>Ichneumonoidea</taxon>
        <taxon>Braconidae</taxon>
        <taxon>Microgastrinae</taxon>
        <taxon>Cotesia</taxon>
    </lineage>
</organism>
<comment type="caution">
    <text evidence="2">The sequence shown here is derived from an EMBL/GenBank/DDBJ whole genome shotgun (WGS) entry which is preliminary data.</text>
</comment>
<proteinExistence type="predicted"/>
<feature type="compositionally biased region" description="Basic and acidic residues" evidence="1">
    <location>
        <begin position="345"/>
        <end position="360"/>
    </location>
</feature>
<dbReference type="Proteomes" id="UP000786811">
    <property type="component" value="Unassembled WGS sequence"/>
</dbReference>
<accession>A0A8J2E4U0</accession>
<dbReference type="EMBL" id="CAJNRD030001114">
    <property type="protein sequence ID" value="CAG5073440.1"/>
    <property type="molecule type" value="Genomic_DNA"/>
</dbReference>
<keyword evidence="3" id="KW-1185">Reference proteome</keyword>
<dbReference type="AlphaFoldDB" id="A0A8J2E4U0"/>
<name>A0A8J2E4U0_COTCN</name>
<dbReference type="OrthoDB" id="10404980at2759"/>
<evidence type="ECO:0000313" key="2">
    <source>
        <dbReference type="EMBL" id="CAG5073440.1"/>
    </source>
</evidence>
<gene>
    <name evidence="2" type="ORF">HICCMSTLAB_LOCUS383</name>
</gene>
<evidence type="ECO:0000313" key="3">
    <source>
        <dbReference type="Proteomes" id="UP000786811"/>
    </source>
</evidence>
<feature type="compositionally biased region" description="Low complexity" evidence="1">
    <location>
        <begin position="252"/>
        <end position="263"/>
    </location>
</feature>
<evidence type="ECO:0000256" key="1">
    <source>
        <dbReference type="SAM" id="MobiDB-lite"/>
    </source>
</evidence>
<feature type="region of interest" description="Disordered" evidence="1">
    <location>
        <begin position="252"/>
        <end position="274"/>
    </location>
</feature>
<feature type="region of interest" description="Disordered" evidence="1">
    <location>
        <begin position="337"/>
        <end position="370"/>
    </location>
</feature>
<protein>
    <submittedName>
        <fullName evidence="2">Cc_OrNVorf18</fullName>
    </submittedName>
</protein>
<sequence>MKINETSRIIYQQAALRSFLRSDHIAQSFIEQSPNYNIRSLEQLYAVSTSIKSKKMIIEFVKVATKQFFIAIRYRVPGFEYLNPENINTNVTDDELMLLINDATTVNETSHLHNHSIVFLVAKNIIFNLIGVNASATLSSLLQNNQTNSVNNISFRTEPPLQNQFSTTLDSSNLVSASTSVPVSYSTSTTISQSLSKNIINGTIAQQHSSPTNTLPLTSSFLSTEVNDTKNGVTDVLPSVELQSLVACSESNASPMPVSSSSVHIDNSKPDNDIFKHSEQNETLSNSSLSSIDLTIHANTKMYNEQESLQLIDDDKNSLSEDTKYLSYDYENNNVDNISNFDYDGDQKSNYENPKHERSDPIINFDDKDEELGNSNKILDEYRDLTE</sequence>